<evidence type="ECO:0000313" key="2">
    <source>
        <dbReference type="EMBL" id="KAA9033321.1"/>
    </source>
</evidence>
<proteinExistence type="predicted"/>
<protein>
    <submittedName>
        <fullName evidence="2">Uncharacterized protein</fullName>
    </submittedName>
</protein>
<reference evidence="3 4" key="1">
    <citation type="submission" date="2019-09" db="EMBL/GenBank/DDBJ databases">
        <authorList>
            <person name="Feng G."/>
        </authorList>
    </citation>
    <scope>NUCLEOTIDE SEQUENCE [LARGE SCALE GENOMIC DNA]</scope>
    <source>
        <strain evidence="2 3">KACC 19283</strain>
        <strain evidence="1 4">KACC 19284</strain>
    </source>
</reference>
<sequence length="61" mass="6328">MSGAYLATPARLPTVQRTDAGTMTGAQCMGSLTALYDVAGQIRATLIELQAQARMANAQGN</sequence>
<dbReference type="EMBL" id="VYQA01000002">
    <property type="protein sequence ID" value="KAA9033321.1"/>
    <property type="molecule type" value="Genomic_DNA"/>
</dbReference>
<accession>A0A5J5I7Z2</accession>
<evidence type="ECO:0000313" key="4">
    <source>
        <dbReference type="Proteomes" id="UP000326364"/>
    </source>
</evidence>
<dbReference type="Proteomes" id="UP000326364">
    <property type="component" value="Unassembled WGS sequence"/>
</dbReference>
<comment type="caution">
    <text evidence="2">The sequence shown here is derived from an EMBL/GenBank/DDBJ whole genome shotgun (WGS) entry which is preliminary data.</text>
</comment>
<evidence type="ECO:0000313" key="1">
    <source>
        <dbReference type="EMBL" id="KAA9020995.1"/>
    </source>
</evidence>
<organism evidence="2 3">
    <name type="scientific">Sphingobium limneticum</name>
    <dbReference type="NCBI Taxonomy" id="1007511"/>
    <lineage>
        <taxon>Bacteria</taxon>
        <taxon>Pseudomonadati</taxon>
        <taxon>Pseudomonadota</taxon>
        <taxon>Alphaproteobacteria</taxon>
        <taxon>Sphingomonadales</taxon>
        <taxon>Sphingomonadaceae</taxon>
        <taxon>Sphingobium</taxon>
    </lineage>
</organism>
<keyword evidence="4" id="KW-1185">Reference proteome</keyword>
<evidence type="ECO:0000313" key="3">
    <source>
        <dbReference type="Proteomes" id="UP000325933"/>
    </source>
</evidence>
<dbReference type="EMBL" id="VYQB01000002">
    <property type="protein sequence ID" value="KAA9020995.1"/>
    <property type="molecule type" value="Genomic_DNA"/>
</dbReference>
<name>A0A5J5I7Z2_9SPHN</name>
<dbReference type="Proteomes" id="UP000325933">
    <property type="component" value="Unassembled WGS sequence"/>
</dbReference>
<gene>
    <name evidence="2" type="ORF">F4U95_03450</name>
    <name evidence="1" type="ORF">F4U96_03450</name>
</gene>
<dbReference type="AlphaFoldDB" id="A0A5J5I7Z2"/>